<feature type="chain" id="PRO_5037346126" evidence="8">
    <location>
        <begin position="21"/>
        <end position="448"/>
    </location>
</feature>
<proteinExistence type="inferred from homology"/>
<gene>
    <name evidence="9" type="ORF">H6B30_03025</name>
</gene>
<dbReference type="SUPFAM" id="SSF56954">
    <property type="entry name" value="Outer membrane efflux proteins (OEP)"/>
    <property type="match status" value="1"/>
</dbReference>
<accession>A0A938WKB5</accession>
<comment type="subcellular location">
    <subcellularLocation>
        <location evidence="1">Cell outer membrane</location>
    </subcellularLocation>
</comment>
<keyword evidence="7" id="KW-0998">Cell outer membrane</keyword>
<keyword evidence="6" id="KW-0472">Membrane</keyword>
<evidence type="ECO:0000256" key="3">
    <source>
        <dbReference type="ARBA" id="ARBA00022448"/>
    </source>
</evidence>
<name>A0A938WKB5_9BACT</name>
<evidence type="ECO:0000256" key="7">
    <source>
        <dbReference type="ARBA" id="ARBA00023237"/>
    </source>
</evidence>
<evidence type="ECO:0000256" key="1">
    <source>
        <dbReference type="ARBA" id="ARBA00004442"/>
    </source>
</evidence>
<dbReference type="GO" id="GO:0015562">
    <property type="term" value="F:efflux transmembrane transporter activity"/>
    <property type="evidence" value="ECO:0007669"/>
    <property type="project" value="InterPro"/>
</dbReference>
<keyword evidence="3" id="KW-0813">Transport</keyword>
<dbReference type="GO" id="GO:0009279">
    <property type="term" value="C:cell outer membrane"/>
    <property type="evidence" value="ECO:0007669"/>
    <property type="project" value="UniProtKB-SubCell"/>
</dbReference>
<dbReference type="Gene3D" id="1.20.1600.10">
    <property type="entry name" value="Outer membrane efflux proteins (OEP)"/>
    <property type="match status" value="1"/>
</dbReference>
<dbReference type="PANTHER" id="PTHR30026">
    <property type="entry name" value="OUTER MEMBRANE PROTEIN TOLC"/>
    <property type="match status" value="1"/>
</dbReference>
<evidence type="ECO:0000256" key="2">
    <source>
        <dbReference type="ARBA" id="ARBA00007613"/>
    </source>
</evidence>
<dbReference type="Pfam" id="PF02321">
    <property type="entry name" value="OEP"/>
    <property type="match status" value="2"/>
</dbReference>
<keyword evidence="4" id="KW-1134">Transmembrane beta strand</keyword>
<dbReference type="AlphaFoldDB" id="A0A938WKB5"/>
<dbReference type="EMBL" id="JACJJL010000003">
    <property type="protein sequence ID" value="MBM6660734.1"/>
    <property type="molecule type" value="Genomic_DNA"/>
</dbReference>
<keyword evidence="8" id="KW-0732">Signal</keyword>
<evidence type="ECO:0000256" key="5">
    <source>
        <dbReference type="ARBA" id="ARBA00022692"/>
    </source>
</evidence>
<evidence type="ECO:0000256" key="6">
    <source>
        <dbReference type="ARBA" id="ARBA00023136"/>
    </source>
</evidence>
<dbReference type="PANTHER" id="PTHR30026:SF20">
    <property type="entry name" value="OUTER MEMBRANE PROTEIN TOLC"/>
    <property type="match status" value="1"/>
</dbReference>
<comment type="caution">
    <text evidence="9">The sequence shown here is derived from an EMBL/GenBank/DDBJ whole genome shotgun (WGS) entry which is preliminary data.</text>
</comment>
<reference evidence="9 10" key="1">
    <citation type="journal article" date="2021" name="Sci. Rep.">
        <title>The distribution of antibiotic resistance genes in chicken gut microbiota commensals.</title>
        <authorList>
            <person name="Juricova H."/>
            <person name="Matiasovicova J."/>
            <person name="Kubasova T."/>
            <person name="Cejkova D."/>
            <person name="Rychlik I."/>
        </authorList>
    </citation>
    <scope>NUCLEOTIDE SEQUENCE [LARGE SCALE GENOMIC DNA]</scope>
    <source>
        <strain evidence="9 10">An819</strain>
    </source>
</reference>
<dbReference type="GO" id="GO:1990281">
    <property type="term" value="C:efflux pump complex"/>
    <property type="evidence" value="ECO:0007669"/>
    <property type="project" value="TreeGrafter"/>
</dbReference>
<organism evidence="9 10">
    <name type="scientific">Marseilla massiliensis</name>
    <dbReference type="NCBI Taxonomy" id="1841864"/>
    <lineage>
        <taxon>Bacteria</taxon>
        <taxon>Pseudomonadati</taxon>
        <taxon>Bacteroidota</taxon>
        <taxon>Bacteroidia</taxon>
        <taxon>Bacteroidales</taxon>
        <taxon>Prevotellaceae</taxon>
        <taxon>Marseilla</taxon>
    </lineage>
</organism>
<dbReference type="InterPro" id="IPR003423">
    <property type="entry name" value="OMP_efflux"/>
</dbReference>
<evidence type="ECO:0000256" key="8">
    <source>
        <dbReference type="SAM" id="SignalP"/>
    </source>
</evidence>
<dbReference type="InterPro" id="IPR051906">
    <property type="entry name" value="TolC-like"/>
</dbReference>
<keyword evidence="10" id="KW-1185">Reference proteome</keyword>
<dbReference type="RefSeq" id="WP_205107769.1">
    <property type="nucleotide sequence ID" value="NZ_JACJJL010000003.1"/>
</dbReference>
<feature type="signal peptide" evidence="8">
    <location>
        <begin position="1"/>
        <end position="20"/>
    </location>
</feature>
<evidence type="ECO:0000313" key="9">
    <source>
        <dbReference type="EMBL" id="MBM6660734.1"/>
    </source>
</evidence>
<evidence type="ECO:0000256" key="4">
    <source>
        <dbReference type="ARBA" id="ARBA00022452"/>
    </source>
</evidence>
<comment type="similarity">
    <text evidence="2">Belongs to the outer membrane factor (OMF) (TC 1.B.17) family.</text>
</comment>
<sequence>MKKGILFVMAVVMAADYSMAGPPKKWTLQECIDYAIANNISLQQSELSKRSAEEDVKQAKSELMPTLNFSTNHAVGYRPWVNSGVSTVTNGTVATSVNKTYYNGSYGINANWTVWNGNKNRNNLKLNKLAAQQSELSLAETANSIQEQIAQLYVQILYLNEAVEANRMSYEASLKNESKGREMVKLGKMSKADLAQLTSQTAQDNYNIVEAKSNIAKYKLQLKQLLELTDSEEFDIYIPAASDADALEEIPSLTSVYEAALSTRPEIKNSQLAIQSSELNIAVAKADRLPSISLSGSVGTSSTSMNSNKWGKQIQTNFDASVGATLSVPILDNRSAKTAVNKAKLQREQSLLDLKDKQKQLYSTIEGFWVDAYTNQQKFKAAKASVESEQASYELLSEQFNLGLKNIVELMTGKANLMNATQDMLESKYMTILDRQLLKFYKGEPLSI</sequence>
<keyword evidence="5" id="KW-0812">Transmembrane</keyword>
<evidence type="ECO:0000313" key="10">
    <source>
        <dbReference type="Proteomes" id="UP000764045"/>
    </source>
</evidence>
<dbReference type="GO" id="GO:0015288">
    <property type="term" value="F:porin activity"/>
    <property type="evidence" value="ECO:0007669"/>
    <property type="project" value="TreeGrafter"/>
</dbReference>
<protein>
    <submittedName>
        <fullName evidence="9">TolC family protein</fullName>
    </submittedName>
</protein>
<dbReference type="Proteomes" id="UP000764045">
    <property type="component" value="Unassembled WGS sequence"/>
</dbReference>